<dbReference type="Proteomes" id="UP001516662">
    <property type="component" value="Unassembled WGS sequence"/>
</dbReference>
<keyword evidence="2" id="KW-1185">Reference proteome</keyword>
<gene>
    <name evidence="1" type="ORF">IMZ08_00690</name>
</gene>
<proteinExistence type="predicted"/>
<reference evidence="1 2" key="1">
    <citation type="submission" date="2020-10" db="EMBL/GenBank/DDBJ databases">
        <title>Bacillus sp. HD4P25, an endophyte from a halophyte.</title>
        <authorList>
            <person name="Sun J.-Q."/>
        </authorList>
    </citation>
    <scope>NUCLEOTIDE SEQUENCE [LARGE SCALE GENOMIC DNA]</scope>
    <source>
        <strain evidence="1 2">YIM 93174</strain>
    </source>
</reference>
<organism evidence="1 2">
    <name type="scientific">Litchfieldia luteola</name>
    <dbReference type="NCBI Taxonomy" id="682179"/>
    <lineage>
        <taxon>Bacteria</taxon>
        <taxon>Bacillati</taxon>
        <taxon>Bacillota</taxon>
        <taxon>Bacilli</taxon>
        <taxon>Bacillales</taxon>
        <taxon>Bacillaceae</taxon>
        <taxon>Litchfieldia</taxon>
    </lineage>
</organism>
<evidence type="ECO:0000313" key="1">
    <source>
        <dbReference type="EMBL" id="MBE4906570.1"/>
    </source>
</evidence>
<sequence>MNVITTLKEKRKEKQMKYERKMLRELSLENLKKSVNEQFSHFYRTGLFAKSIEDGCVDIAIESYLLGSKYGKFGYYGESLEDVKTRCYFEEKYLVDTLFDFLTYWGQIGDNDFVNESLYYSCENYVNKWWQEGFIKSEKRYRLRLH</sequence>
<comment type="caution">
    <text evidence="1">The sequence shown here is derived from an EMBL/GenBank/DDBJ whole genome shotgun (WGS) entry which is preliminary data.</text>
</comment>
<protein>
    <submittedName>
        <fullName evidence="1">YbaK family protein</fullName>
    </submittedName>
</protein>
<dbReference type="InterPro" id="IPR019667">
    <property type="entry name" value="Uncharacterised_YbaK"/>
</dbReference>
<dbReference type="RefSeq" id="WP_193534092.1">
    <property type="nucleotide sequence ID" value="NZ_JADCLJ010000004.1"/>
</dbReference>
<dbReference type="Pfam" id="PF10730">
    <property type="entry name" value="DUF2521"/>
    <property type="match status" value="1"/>
</dbReference>
<name>A0ABR9QDJ9_9BACI</name>
<evidence type="ECO:0000313" key="2">
    <source>
        <dbReference type="Proteomes" id="UP001516662"/>
    </source>
</evidence>
<accession>A0ABR9QDJ9</accession>
<dbReference type="EMBL" id="JADCLJ010000004">
    <property type="protein sequence ID" value="MBE4906570.1"/>
    <property type="molecule type" value="Genomic_DNA"/>
</dbReference>